<evidence type="ECO:0008006" key="4">
    <source>
        <dbReference type="Google" id="ProtNLM"/>
    </source>
</evidence>
<comment type="caution">
    <text evidence="2">The sequence shown here is derived from an EMBL/GenBank/DDBJ whole genome shotgun (WGS) entry which is preliminary data.</text>
</comment>
<accession>A0ABW3AQG0</accession>
<proteinExistence type="predicted"/>
<keyword evidence="1" id="KW-0175">Coiled coil</keyword>
<evidence type="ECO:0000313" key="3">
    <source>
        <dbReference type="Proteomes" id="UP001597010"/>
    </source>
</evidence>
<protein>
    <recommendedName>
        <fullName evidence="4">50S ribosomal protein L29</fullName>
    </recommendedName>
</protein>
<dbReference type="EMBL" id="JBHTHZ010000003">
    <property type="protein sequence ID" value="MFD0793238.1"/>
    <property type="molecule type" value="Genomic_DNA"/>
</dbReference>
<reference evidence="3" key="1">
    <citation type="journal article" date="2019" name="Int. J. Syst. Evol. Microbiol.">
        <title>The Global Catalogue of Microorganisms (GCM) 10K type strain sequencing project: providing services to taxonomists for standard genome sequencing and annotation.</title>
        <authorList>
            <consortium name="The Broad Institute Genomics Platform"/>
            <consortium name="The Broad Institute Genome Sequencing Center for Infectious Disease"/>
            <person name="Wu L."/>
            <person name="Ma J."/>
        </authorList>
    </citation>
    <scope>NUCLEOTIDE SEQUENCE [LARGE SCALE GENOMIC DNA]</scope>
    <source>
        <strain evidence="3">CCUG 61484</strain>
    </source>
</reference>
<organism evidence="2 3">
    <name type="scientific">Mucilaginibacter litoreus</name>
    <dbReference type="NCBI Taxonomy" id="1048221"/>
    <lineage>
        <taxon>Bacteria</taxon>
        <taxon>Pseudomonadati</taxon>
        <taxon>Bacteroidota</taxon>
        <taxon>Sphingobacteriia</taxon>
        <taxon>Sphingobacteriales</taxon>
        <taxon>Sphingobacteriaceae</taxon>
        <taxon>Mucilaginibacter</taxon>
    </lineage>
</organism>
<dbReference type="Proteomes" id="UP001597010">
    <property type="component" value="Unassembled WGS sequence"/>
</dbReference>
<gene>
    <name evidence="2" type="ORF">ACFQZX_06385</name>
</gene>
<keyword evidence="3" id="KW-1185">Reference proteome</keyword>
<sequence length="66" mass="7910">MNTIEKLSEERLKLLHEAMEMLEDMKVKMAMFERQHYSKFKARVESHKQLNTCLHQVFNGIKVSDE</sequence>
<feature type="coiled-coil region" evidence="1">
    <location>
        <begin position="4"/>
        <end position="35"/>
    </location>
</feature>
<evidence type="ECO:0000313" key="2">
    <source>
        <dbReference type="EMBL" id="MFD0793238.1"/>
    </source>
</evidence>
<name>A0ABW3AQG0_9SPHI</name>
<evidence type="ECO:0000256" key="1">
    <source>
        <dbReference type="SAM" id="Coils"/>
    </source>
</evidence>
<dbReference type="RefSeq" id="WP_377112745.1">
    <property type="nucleotide sequence ID" value="NZ_JBHTHZ010000003.1"/>
</dbReference>